<dbReference type="Pfam" id="PF06572">
    <property type="entry name" value="DUF1131"/>
    <property type="match status" value="1"/>
</dbReference>
<dbReference type="RefSeq" id="WP_036838229.1">
    <property type="nucleotide sequence ID" value="NZ_CAWLUD010000022.1"/>
</dbReference>
<dbReference type="Proteomes" id="UP000028002">
    <property type="component" value="Unassembled WGS sequence"/>
</dbReference>
<dbReference type="EMBL" id="JGVH01000022">
    <property type="protein sequence ID" value="KER03828.1"/>
    <property type="molecule type" value="Genomic_DNA"/>
</dbReference>
<dbReference type="NCBIfam" id="NF007990">
    <property type="entry name" value="PRK10718.1"/>
    <property type="match status" value="1"/>
</dbReference>
<organism evidence="1 2">
    <name type="scientific">Photorhabdus temperata subsp. temperata Meg1</name>
    <dbReference type="NCBI Taxonomy" id="1393735"/>
    <lineage>
        <taxon>Bacteria</taxon>
        <taxon>Pseudomonadati</taxon>
        <taxon>Pseudomonadota</taxon>
        <taxon>Gammaproteobacteria</taxon>
        <taxon>Enterobacterales</taxon>
        <taxon>Morganellaceae</taxon>
        <taxon>Photorhabdus</taxon>
    </lineage>
</organism>
<gene>
    <name evidence="1" type="ORF">MEG1DRAFT_01519</name>
</gene>
<proteinExistence type="predicted"/>
<name>A0A081RYS5_PHOTE</name>
<evidence type="ECO:0000313" key="2">
    <source>
        <dbReference type="Proteomes" id="UP000028002"/>
    </source>
</evidence>
<reference evidence="1 2" key="1">
    <citation type="submission" date="2014-03" db="EMBL/GenBank/DDBJ databases">
        <title>Draft Genome of Photorhabdus temperata Meg1.</title>
        <authorList>
            <person name="Hurst S.G.IV."/>
            <person name="Morris K."/>
            <person name="Thomas K."/>
            <person name="Tisa L.S."/>
        </authorList>
    </citation>
    <scope>NUCLEOTIDE SEQUENCE [LARGE SCALE GENOMIC DNA]</scope>
    <source>
        <strain evidence="1 2">Meg1</strain>
    </source>
</reference>
<dbReference type="AlphaFoldDB" id="A0A081RYS5"/>
<evidence type="ECO:0008006" key="3">
    <source>
        <dbReference type="Google" id="ProtNLM"/>
    </source>
</evidence>
<dbReference type="InterPro" id="IPR038714">
    <property type="entry name" value="YfeY-like_sf"/>
</dbReference>
<dbReference type="Gene3D" id="2.60.460.10">
    <property type="entry name" value="protein yfey like domain"/>
    <property type="match status" value="1"/>
</dbReference>
<comment type="caution">
    <text evidence="1">The sequence shown here is derived from an EMBL/GenBank/DDBJ whole genome shotgun (WGS) entry which is preliminary data.</text>
</comment>
<dbReference type="InterPro" id="IPR010938">
    <property type="entry name" value="DUF1131"/>
</dbReference>
<accession>A0A081RYS5</accession>
<protein>
    <recommendedName>
        <fullName evidence="3">RpoE-regulated lipoprotein</fullName>
    </recommendedName>
</protein>
<sequence>MQEFFLTNILSGLRFATIGCSLLLAGCAGSSGFSWSSLSPFSWFGGSLKISAQGVGEINSLTAMNKDAIDKGLDGKYHLRSGMETKNGQLVTVFQAMEGDQLKIELFGQADGKVSRIDVLDKDIETVWGTKIGTPFSVLYNRAFDACRNTVSESEKRAVICVSPQSKNVSYLFTGNWNGPEGLMPSDDALKNWKVERIVWKR</sequence>
<dbReference type="PATRIC" id="fig|1393735.3.peg.1570"/>
<evidence type="ECO:0000313" key="1">
    <source>
        <dbReference type="EMBL" id="KER03828.1"/>
    </source>
</evidence>